<evidence type="ECO:0008006" key="3">
    <source>
        <dbReference type="Google" id="ProtNLM"/>
    </source>
</evidence>
<dbReference type="EMBL" id="WHVB01000010">
    <property type="protein sequence ID" value="KAF8478952.1"/>
    <property type="molecule type" value="Genomic_DNA"/>
</dbReference>
<reference evidence="1" key="1">
    <citation type="submission" date="2019-10" db="EMBL/GenBank/DDBJ databases">
        <authorList>
            <consortium name="DOE Joint Genome Institute"/>
            <person name="Kuo A."/>
            <person name="Miyauchi S."/>
            <person name="Kiss E."/>
            <person name="Drula E."/>
            <person name="Kohler A."/>
            <person name="Sanchez-Garcia M."/>
            <person name="Andreopoulos B."/>
            <person name="Barry K.W."/>
            <person name="Bonito G."/>
            <person name="Buee M."/>
            <person name="Carver A."/>
            <person name="Chen C."/>
            <person name="Cichocki N."/>
            <person name="Clum A."/>
            <person name="Culley D."/>
            <person name="Crous P.W."/>
            <person name="Fauchery L."/>
            <person name="Girlanda M."/>
            <person name="Hayes R."/>
            <person name="Keri Z."/>
            <person name="LaButti K."/>
            <person name="Lipzen A."/>
            <person name="Lombard V."/>
            <person name="Magnuson J."/>
            <person name="Maillard F."/>
            <person name="Morin E."/>
            <person name="Murat C."/>
            <person name="Nolan M."/>
            <person name="Ohm R."/>
            <person name="Pangilinan J."/>
            <person name="Pereira M."/>
            <person name="Perotto S."/>
            <person name="Peter M."/>
            <person name="Riley R."/>
            <person name="Sitrit Y."/>
            <person name="Stielow B."/>
            <person name="Szollosi G."/>
            <person name="Zifcakova L."/>
            <person name="Stursova M."/>
            <person name="Spatafora J.W."/>
            <person name="Tedersoo L."/>
            <person name="Vaario L.-M."/>
            <person name="Yamada A."/>
            <person name="Yan M."/>
            <person name="Wang P."/>
            <person name="Xu J."/>
            <person name="Bruns T."/>
            <person name="Baldrian P."/>
            <person name="Vilgalys R."/>
            <person name="Henrissat B."/>
            <person name="Grigoriev I.V."/>
            <person name="Hibbett D."/>
            <person name="Nagy L.G."/>
            <person name="Martin F.M."/>
        </authorList>
    </citation>
    <scope>NUCLEOTIDE SEQUENCE</scope>
    <source>
        <strain evidence="1">Prilba</strain>
    </source>
</reference>
<dbReference type="AlphaFoldDB" id="A0A9P5MUD2"/>
<comment type="caution">
    <text evidence="1">The sequence shown here is derived from an EMBL/GenBank/DDBJ whole genome shotgun (WGS) entry which is preliminary data.</text>
</comment>
<organism evidence="1 2">
    <name type="scientific">Russula ochroleuca</name>
    <dbReference type="NCBI Taxonomy" id="152965"/>
    <lineage>
        <taxon>Eukaryota</taxon>
        <taxon>Fungi</taxon>
        <taxon>Dikarya</taxon>
        <taxon>Basidiomycota</taxon>
        <taxon>Agaricomycotina</taxon>
        <taxon>Agaricomycetes</taxon>
        <taxon>Russulales</taxon>
        <taxon>Russulaceae</taxon>
        <taxon>Russula</taxon>
    </lineage>
</organism>
<evidence type="ECO:0000313" key="2">
    <source>
        <dbReference type="Proteomes" id="UP000759537"/>
    </source>
</evidence>
<proteinExistence type="predicted"/>
<name>A0A9P5MUD2_9AGAM</name>
<dbReference type="Proteomes" id="UP000759537">
    <property type="component" value="Unassembled WGS sequence"/>
</dbReference>
<gene>
    <name evidence="1" type="ORF">DFH94DRAFT_34242</name>
</gene>
<keyword evidence="2" id="KW-1185">Reference proteome</keyword>
<dbReference type="Gene3D" id="3.30.40.10">
    <property type="entry name" value="Zinc/RING finger domain, C3HC4 (zinc finger)"/>
    <property type="match status" value="1"/>
</dbReference>
<reference evidence="1" key="2">
    <citation type="journal article" date="2020" name="Nat. Commun.">
        <title>Large-scale genome sequencing of mycorrhizal fungi provides insights into the early evolution of symbiotic traits.</title>
        <authorList>
            <person name="Miyauchi S."/>
            <person name="Kiss E."/>
            <person name="Kuo A."/>
            <person name="Drula E."/>
            <person name="Kohler A."/>
            <person name="Sanchez-Garcia M."/>
            <person name="Morin E."/>
            <person name="Andreopoulos B."/>
            <person name="Barry K.W."/>
            <person name="Bonito G."/>
            <person name="Buee M."/>
            <person name="Carver A."/>
            <person name="Chen C."/>
            <person name="Cichocki N."/>
            <person name="Clum A."/>
            <person name="Culley D."/>
            <person name="Crous P.W."/>
            <person name="Fauchery L."/>
            <person name="Girlanda M."/>
            <person name="Hayes R.D."/>
            <person name="Keri Z."/>
            <person name="LaButti K."/>
            <person name="Lipzen A."/>
            <person name="Lombard V."/>
            <person name="Magnuson J."/>
            <person name="Maillard F."/>
            <person name="Murat C."/>
            <person name="Nolan M."/>
            <person name="Ohm R.A."/>
            <person name="Pangilinan J."/>
            <person name="Pereira M.F."/>
            <person name="Perotto S."/>
            <person name="Peter M."/>
            <person name="Pfister S."/>
            <person name="Riley R."/>
            <person name="Sitrit Y."/>
            <person name="Stielow J.B."/>
            <person name="Szollosi G."/>
            <person name="Zifcakova L."/>
            <person name="Stursova M."/>
            <person name="Spatafora J.W."/>
            <person name="Tedersoo L."/>
            <person name="Vaario L.M."/>
            <person name="Yamada A."/>
            <person name="Yan M."/>
            <person name="Wang P."/>
            <person name="Xu J."/>
            <person name="Bruns T."/>
            <person name="Baldrian P."/>
            <person name="Vilgalys R."/>
            <person name="Dunand C."/>
            <person name="Henrissat B."/>
            <person name="Grigoriev I.V."/>
            <person name="Hibbett D."/>
            <person name="Nagy L.G."/>
            <person name="Martin F.M."/>
        </authorList>
    </citation>
    <scope>NUCLEOTIDE SEQUENCE</scope>
    <source>
        <strain evidence="1">Prilba</strain>
    </source>
</reference>
<dbReference type="InterPro" id="IPR013083">
    <property type="entry name" value="Znf_RING/FYVE/PHD"/>
</dbReference>
<accession>A0A9P5MUD2</accession>
<dbReference type="InterPro" id="IPR011011">
    <property type="entry name" value="Znf_FYVE_PHD"/>
</dbReference>
<dbReference type="SUPFAM" id="SSF57903">
    <property type="entry name" value="FYVE/PHD zinc finger"/>
    <property type="match status" value="1"/>
</dbReference>
<dbReference type="OrthoDB" id="2971024at2759"/>
<evidence type="ECO:0000313" key="1">
    <source>
        <dbReference type="EMBL" id="KAF8478952.1"/>
    </source>
</evidence>
<protein>
    <recommendedName>
        <fullName evidence="3">Zinc finger PHD-type domain-containing protein</fullName>
    </recommendedName>
</protein>
<sequence>MPVENNKHINGVKHEVDLTETGAVTVVCHIEVNIGPGGPNDIEINLNVPEGHNPQVALRINHTVHTGHRISRETQTEAQARQKTYCRPKRICTSKAIDADEEPEECGATDCCYDPLSEETKVRCAGPGCNAKYHLSCVGLGVMPTEAWFCDVDCRLNAGQPVRKRRRIGVTA</sequence>